<comment type="caution">
    <text evidence="1">The sequence shown here is derived from an EMBL/GenBank/DDBJ whole genome shotgun (WGS) entry which is preliminary data.</text>
</comment>
<organism evidence="1 2">
    <name type="scientific">Pseudoleptotrichia goodfellowii F0264</name>
    <dbReference type="NCBI Taxonomy" id="596323"/>
    <lineage>
        <taxon>Bacteria</taxon>
        <taxon>Fusobacteriati</taxon>
        <taxon>Fusobacteriota</taxon>
        <taxon>Fusobacteriia</taxon>
        <taxon>Fusobacteriales</taxon>
        <taxon>Leptotrichiaceae</taxon>
        <taxon>Pseudoleptotrichia</taxon>
    </lineage>
</organism>
<protein>
    <submittedName>
        <fullName evidence="1">Uncharacterized protein</fullName>
    </submittedName>
</protein>
<sequence length="37" mass="4211">MANELQVLELKVEKITPASIVSNVDKLEPFIEKVKEK</sequence>
<name>D0GMZ8_9FUSO</name>
<dbReference type="Proteomes" id="UP000004226">
    <property type="component" value="Unassembled WGS sequence"/>
</dbReference>
<dbReference type="EMBL" id="ADAD01000153">
    <property type="protein sequence ID" value="EEY34538.1"/>
    <property type="molecule type" value="Genomic_DNA"/>
</dbReference>
<dbReference type="AlphaFoldDB" id="D0GMZ8"/>
<gene>
    <name evidence="1" type="ORF">HMPREF0554_0274</name>
</gene>
<accession>D0GMZ8</accession>
<feature type="non-terminal residue" evidence="1">
    <location>
        <position position="37"/>
    </location>
</feature>
<evidence type="ECO:0000313" key="1">
    <source>
        <dbReference type="EMBL" id="EEY34538.1"/>
    </source>
</evidence>
<keyword evidence="2" id="KW-1185">Reference proteome</keyword>
<reference evidence="1 2" key="1">
    <citation type="submission" date="2009-10" db="EMBL/GenBank/DDBJ databases">
        <authorList>
            <person name="Harkins D.M."/>
            <person name="Madupu R."/>
            <person name="Durkin A.S."/>
            <person name="Torralba M."/>
            <person name="Methe B."/>
            <person name="Sutton G.G."/>
            <person name="Strausberg R.L."/>
            <person name="Nelson K.E."/>
        </authorList>
    </citation>
    <scope>NUCLEOTIDE SEQUENCE [LARGE SCALE GENOMIC DNA]</scope>
    <source>
        <strain evidence="1 2">F0264</strain>
    </source>
</reference>
<proteinExistence type="predicted"/>
<evidence type="ECO:0000313" key="2">
    <source>
        <dbReference type="Proteomes" id="UP000004226"/>
    </source>
</evidence>